<reference evidence="1" key="1">
    <citation type="submission" date="2022-11" db="EMBL/GenBank/DDBJ databases">
        <title>Genome Sequence of Boeremia exigua.</title>
        <authorList>
            <person name="Buettner E."/>
        </authorList>
    </citation>
    <scope>NUCLEOTIDE SEQUENCE</scope>
    <source>
        <strain evidence="1">CU02</strain>
    </source>
</reference>
<accession>A0ACC2IGZ2</accession>
<name>A0ACC2IGZ2_9PLEO</name>
<evidence type="ECO:0000313" key="2">
    <source>
        <dbReference type="Proteomes" id="UP001153331"/>
    </source>
</evidence>
<evidence type="ECO:0000313" key="1">
    <source>
        <dbReference type="EMBL" id="KAJ8114412.1"/>
    </source>
</evidence>
<comment type="caution">
    <text evidence="1">The sequence shown here is derived from an EMBL/GenBank/DDBJ whole genome shotgun (WGS) entry which is preliminary data.</text>
</comment>
<keyword evidence="2" id="KW-1185">Reference proteome</keyword>
<gene>
    <name evidence="1" type="ORF">OPT61_g3703</name>
</gene>
<sequence>MADRDKMAKYRTEIQQMMFVSGETGEPSPETTTLIESIVQDQVQHMLRECTSLATRRGSKSISTDDLFMLIRHDRAKISRLRHFLQWKDVRRSVKDSDDKGGDAGADVGTGDADLAAGVIGGGPSGPGPEAGKKAKRAKVDLVWDVHSFFTEFPPQKDDVEDEEEEEMNFATLQRLKNADERTKNMTREEYVHWSDCRQASFTYRKGKRFKEWAGFGLITDSKPSDDIIDILGFLTFEIVQTLTEEALKVKDAEDAYKKSTGGEQNRLKRKRERGLFDPPEEAREPVQPSHVQEGSESPTLFVIAKGWRSWLGLPLISMIWRHGVWRCIRAQVPRPLYLFVAARTEAVVKLVAKIVEQDINSSKTWGRKKED</sequence>
<protein>
    <submittedName>
        <fullName evidence="1">Uncharacterized protein</fullName>
    </submittedName>
</protein>
<dbReference type="Proteomes" id="UP001153331">
    <property type="component" value="Unassembled WGS sequence"/>
</dbReference>
<proteinExistence type="predicted"/>
<dbReference type="EMBL" id="JAPHNI010000195">
    <property type="protein sequence ID" value="KAJ8114412.1"/>
    <property type="molecule type" value="Genomic_DNA"/>
</dbReference>
<organism evidence="1 2">
    <name type="scientific">Boeremia exigua</name>
    <dbReference type="NCBI Taxonomy" id="749465"/>
    <lineage>
        <taxon>Eukaryota</taxon>
        <taxon>Fungi</taxon>
        <taxon>Dikarya</taxon>
        <taxon>Ascomycota</taxon>
        <taxon>Pezizomycotina</taxon>
        <taxon>Dothideomycetes</taxon>
        <taxon>Pleosporomycetidae</taxon>
        <taxon>Pleosporales</taxon>
        <taxon>Pleosporineae</taxon>
        <taxon>Didymellaceae</taxon>
        <taxon>Boeremia</taxon>
    </lineage>
</organism>